<dbReference type="Gene3D" id="3.60.40.10">
    <property type="entry name" value="PPM-type phosphatase domain"/>
    <property type="match status" value="1"/>
</dbReference>
<name>A0A1I3LVV4_9ACTN</name>
<dbReference type="SMART" id="SM00331">
    <property type="entry name" value="PP2C_SIG"/>
    <property type="match status" value="1"/>
</dbReference>
<organism evidence="3 4">
    <name type="scientific">Nocardioides psychrotolerans</name>
    <dbReference type="NCBI Taxonomy" id="1005945"/>
    <lineage>
        <taxon>Bacteria</taxon>
        <taxon>Bacillati</taxon>
        <taxon>Actinomycetota</taxon>
        <taxon>Actinomycetes</taxon>
        <taxon>Propionibacteriales</taxon>
        <taxon>Nocardioidaceae</taxon>
        <taxon>Nocardioides</taxon>
    </lineage>
</organism>
<dbReference type="STRING" id="1005945.SAMN05216561_11499"/>
<dbReference type="InterPro" id="IPR052016">
    <property type="entry name" value="Bact_Sigma-Reg"/>
</dbReference>
<sequence>MRPHPFAQAGALRPAYDAVDWASTPLGPVDGWSPALRSAVDLSLSTRFPVTLLWGPELVLVYNEGYTELIDAKHPDALGRRCEDVFPEAWEVIGPMLHSVLETGVPTYVADAHLPLQRSAFLEECFFTFSYSPVRGDDGRIEGVLDIAVETTGYVIARRRLTVLAQLSDALSSAEDDDTLVARALEVLATDPADLPEVELRLPGAPVPPASPFGAAPGVTAGTDLHLGTDGPSPVAWLPLATGGMLVVRLSEQLEPGGLYLDFLRLIAANLGQTLTRVRSLGAERELSAALQRALLTRPAGSLGLDLAVRYVPASDLAQVGGDWYDAFLLPDGSQMLAIGDVAGHDQRAAAAMAQLRNLVRGVAHTLANASPAAVLTCLDQAIDRLEVDAVATALLVRVDRSPEEGVHPLQLTWSNAGHPPPLVLEPDGRVRTHDSQHDVLLGAEPSTPRRDLRCSLEPGASLLLYTDGLVERRDASFDEGHAWLQATVAGRQDLTAAELADHVIGQLGERTDDDIALLVVRAPQ</sequence>
<dbReference type="PANTHER" id="PTHR43156:SF2">
    <property type="entry name" value="STAGE II SPORULATION PROTEIN E"/>
    <property type="match status" value="1"/>
</dbReference>
<protein>
    <submittedName>
        <fullName evidence="3">Serine phosphatase RsbU, regulator of sigma subunit</fullName>
    </submittedName>
</protein>
<dbReference type="SUPFAM" id="SSF81606">
    <property type="entry name" value="PP2C-like"/>
    <property type="match status" value="1"/>
</dbReference>
<dbReference type="GO" id="GO:0016791">
    <property type="term" value="F:phosphatase activity"/>
    <property type="evidence" value="ECO:0007669"/>
    <property type="project" value="TreeGrafter"/>
</dbReference>
<dbReference type="Gene3D" id="3.30.450.20">
    <property type="entry name" value="PAS domain"/>
    <property type="match status" value="1"/>
</dbReference>
<evidence type="ECO:0000259" key="2">
    <source>
        <dbReference type="SMART" id="SM00331"/>
    </source>
</evidence>
<dbReference type="PANTHER" id="PTHR43156">
    <property type="entry name" value="STAGE II SPORULATION PROTEIN E-RELATED"/>
    <property type="match status" value="1"/>
</dbReference>
<dbReference type="InterPro" id="IPR001932">
    <property type="entry name" value="PPM-type_phosphatase-like_dom"/>
</dbReference>
<dbReference type="Pfam" id="PF08448">
    <property type="entry name" value="PAS_4"/>
    <property type="match status" value="1"/>
</dbReference>
<dbReference type="Pfam" id="PF07228">
    <property type="entry name" value="SpoIIE"/>
    <property type="match status" value="1"/>
</dbReference>
<feature type="domain" description="PPM-type phosphatase" evidence="2">
    <location>
        <begin position="305"/>
        <end position="523"/>
    </location>
</feature>
<evidence type="ECO:0000256" key="1">
    <source>
        <dbReference type="ARBA" id="ARBA00022801"/>
    </source>
</evidence>
<dbReference type="InterPro" id="IPR013656">
    <property type="entry name" value="PAS_4"/>
</dbReference>
<dbReference type="InterPro" id="IPR035965">
    <property type="entry name" value="PAS-like_dom_sf"/>
</dbReference>
<evidence type="ECO:0000313" key="4">
    <source>
        <dbReference type="Proteomes" id="UP000198649"/>
    </source>
</evidence>
<keyword evidence="4" id="KW-1185">Reference proteome</keyword>
<dbReference type="InterPro" id="IPR036457">
    <property type="entry name" value="PPM-type-like_dom_sf"/>
</dbReference>
<accession>A0A1I3LVV4</accession>
<evidence type="ECO:0000313" key="3">
    <source>
        <dbReference type="EMBL" id="SFI88586.1"/>
    </source>
</evidence>
<dbReference type="AlphaFoldDB" id="A0A1I3LVV4"/>
<proteinExistence type="predicted"/>
<dbReference type="EMBL" id="FOQG01000014">
    <property type="protein sequence ID" value="SFI88586.1"/>
    <property type="molecule type" value="Genomic_DNA"/>
</dbReference>
<keyword evidence="1" id="KW-0378">Hydrolase</keyword>
<dbReference type="Proteomes" id="UP000198649">
    <property type="component" value="Unassembled WGS sequence"/>
</dbReference>
<reference evidence="3 4" key="1">
    <citation type="submission" date="2016-10" db="EMBL/GenBank/DDBJ databases">
        <authorList>
            <person name="de Groot N.N."/>
        </authorList>
    </citation>
    <scope>NUCLEOTIDE SEQUENCE [LARGE SCALE GENOMIC DNA]</scope>
    <source>
        <strain evidence="3 4">CGMCC 1.11156</strain>
    </source>
</reference>
<dbReference type="SUPFAM" id="SSF55785">
    <property type="entry name" value="PYP-like sensor domain (PAS domain)"/>
    <property type="match status" value="1"/>
</dbReference>
<gene>
    <name evidence="3" type="ORF">SAMN05216561_11499</name>
</gene>
<dbReference type="RefSeq" id="WP_170259194.1">
    <property type="nucleotide sequence ID" value="NZ_BKAF01000017.1"/>
</dbReference>